<sequence length="65" mass="7712">MRKKVVVKVYKDPKKYRRDVKKMARKGYTVTSIVGGPDRKRLSAILLKGWFLAKRRTELVVTYER</sequence>
<organism evidence="1">
    <name type="scientific">marine sediment metagenome</name>
    <dbReference type="NCBI Taxonomy" id="412755"/>
    <lineage>
        <taxon>unclassified sequences</taxon>
        <taxon>metagenomes</taxon>
        <taxon>ecological metagenomes</taxon>
    </lineage>
</organism>
<reference evidence="1" key="1">
    <citation type="journal article" date="2014" name="Front. Microbiol.">
        <title>High frequency of phylogenetically diverse reductive dehalogenase-homologous genes in deep subseafloor sedimentary metagenomes.</title>
        <authorList>
            <person name="Kawai M."/>
            <person name="Futagami T."/>
            <person name="Toyoda A."/>
            <person name="Takaki Y."/>
            <person name="Nishi S."/>
            <person name="Hori S."/>
            <person name="Arai W."/>
            <person name="Tsubouchi T."/>
            <person name="Morono Y."/>
            <person name="Uchiyama I."/>
            <person name="Ito T."/>
            <person name="Fujiyama A."/>
            <person name="Inagaki F."/>
            <person name="Takami H."/>
        </authorList>
    </citation>
    <scope>NUCLEOTIDE SEQUENCE</scope>
    <source>
        <strain evidence="1">Expedition CK06-06</strain>
    </source>
</reference>
<evidence type="ECO:0000313" key="1">
    <source>
        <dbReference type="EMBL" id="GAI12797.1"/>
    </source>
</evidence>
<name>X1L0E4_9ZZZZ</name>
<comment type="caution">
    <text evidence="1">The sequence shown here is derived from an EMBL/GenBank/DDBJ whole genome shotgun (WGS) entry which is preliminary data.</text>
</comment>
<dbReference type="AlphaFoldDB" id="X1L0E4"/>
<dbReference type="EMBL" id="BARV01006430">
    <property type="protein sequence ID" value="GAI12797.1"/>
    <property type="molecule type" value="Genomic_DNA"/>
</dbReference>
<gene>
    <name evidence="1" type="ORF">S06H3_13178</name>
</gene>
<proteinExistence type="predicted"/>
<accession>X1L0E4</accession>
<evidence type="ECO:0008006" key="2">
    <source>
        <dbReference type="Google" id="ProtNLM"/>
    </source>
</evidence>
<protein>
    <recommendedName>
        <fullName evidence="2">DUF1737 domain-containing protein</fullName>
    </recommendedName>
</protein>